<dbReference type="AlphaFoldDB" id="A0A1Z8ALX5"/>
<evidence type="ECO:0000313" key="2">
    <source>
        <dbReference type="Proteomes" id="UP000196102"/>
    </source>
</evidence>
<dbReference type="Proteomes" id="UP000196102">
    <property type="component" value="Unassembled WGS sequence"/>
</dbReference>
<dbReference type="Pfam" id="PF09365">
    <property type="entry name" value="DUF2461"/>
    <property type="match status" value="1"/>
</dbReference>
<dbReference type="RefSeq" id="WP_303687591.1">
    <property type="nucleotide sequence ID" value="NZ_CAJXYO010000026.1"/>
</dbReference>
<accession>A0A1Z8ALX5</accession>
<gene>
    <name evidence="1" type="ORF">A9Q93_11495</name>
</gene>
<comment type="caution">
    <text evidence="1">The sequence shown here is derived from an EMBL/GenBank/DDBJ whole genome shotgun (WGS) entry which is preliminary data.</text>
</comment>
<dbReference type="PANTHER" id="PTHR36452">
    <property type="entry name" value="CHROMOSOME 12, WHOLE GENOME SHOTGUN SEQUENCE"/>
    <property type="match status" value="1"/>
</dbReference>
<dbReference type="EMBL" id="MAAX01000178">
    <property type="protein sequence ID" value="OUS11345.1"/>
    <property type="molecule type" value="Genomic_DNA"/>
</dbReference>
<name>A0A1Z8ALX5_9FLAO</name>
<dbReference type="PANTHER" id="PTHR36452:SF1">
    <property type="entry name" value="DUF2461 DOMAIN-CONTAINING PROTEIN"/>
    <property type="match status" value="1"/>
</dbReference>
<proteinExistence type="predicted"/>
<dbReference type="InterPro" id="IPR012808">
    <property type="entry name" value="CHP02453"/>
</dbReference>
<protein>
    <submittedName>
        <fullName evidence="1">TIGR02453 family protein</fullName>
    </submittedName>
</protein>
<dbReference type="NCBIfam" id="TIGR02453">
    <property type="entry name" value="TIGR02453 family protein"/>
    <property type="match status" value="1"/>
</dbReference>
<sequence length="221" mass="26211">MIQPQLLHFLRELETNNNRDWFEKNKSEFKKLDARFKEFAHNMMLDLNEHDVIEKLKTYRIYRDIRFSKDKTPFKVHRSANWIRSGETRRGGYYLRVKPGQTVIGVGFFAPEKEDLLRVRKEIALDASDLKVFIHAPDFKSCWGNFQGDTLKTAPRNFDKNHPEIDLLRYKSYYFLRSFSDEEVLSDNFSQIINNSFKLARPYLDLMSDILTTDLNGESLL</sequence>
<reference evidence="2" key="1">
    <citation type="journal article" date="2017" name="Proc. Natl. Acad. Sci. U.S.A.">
        <title>Simulation of Deepwater Horizon oil plume reveals substrate specialization within a complex community of hydrocarbon-degraders.</title>
        <authorList>
            <person name="Hu P."/>
            <person name="Dubinsky E.A."/>
            <person name="Probst A.J."/>
            <person name="Wang J."/>
            <person name="Sieber C.M.K."/>
            <person name="Tom L.M."/>
            <person name="Gardinali P."/>
            <person name="Banfield J.F."/>
            <person name="Atlas R.M."/>
            <person name="Andersen G.L."/>
        </authorList>
    </citation>
    <scope>NUCLEOTIDE SEQUENCE [LARGE SCALE GENOMIC DNA]</scope>
</reference>
<organism evidence="1 2">
    <name type="scientific">Nonlabens dokdonensis</name>
    <dbReference type="NCBI Taxonomy" id="328515"/>
    <lineage>
        <taxon>Bacteria</taxon>
        <taxon>Pseudomonadati</taxon>
        <taxon>Bacteroidota</taxon>
        <taxon>Flavobacteriia</taxon>
        <taxon>Flavobacteriales</taxon>
        <taxon>Flavobacteriaceae</taxon>
        <taxon>Nonlabens</taxon>
    </lineage>
</organism>
<evidence type="ECO:0000313" key="1">
    <source>
        <dbReference type="EMBL" id="OUS11345.1"/>
    </source>
</evidence>
<dbReference type="InterPro" id="IPR015996">
    <property type="entry name" value="UCP028451"/>
</dbReference>
<dbReference type="PIRSF" id="PIRSF028451">
    <property type="entry name" value="UCP028451"/>
    <property type="match status" value="1"/>
</dbReference>